<dbReference type="AlphaFoldDB" id="A0A7S2CSM6"/>
<organism evidence="5">
    <name type="scientific">Octactis speculum</name>
    <dbReference type="NCBI Taxonomy" id="3111310"/>
    <lineage>
        <taxon>Eukaryota</taxon>
        <taxon>Sar</taxon>
        <taxon>Stramenopiles</taxon>
        <taxon>Ochrophyta</taxon>
        <taxon>Dictyochophyceae</taxon>
        <taxon>Dictyochales</taxon>
        <taxon>Dictyochaceae</taxon>
        <taxon>Octactis</taxon>
    </lineage>
</organism>
<dbReference type="EMBL" id="HBGS01032849">
    <property type="protein sequence ID" value="CAD9434454.1"/>
    <property type="molecule type" value="Transcribed_RNA"/>
</dbReference>
<feature type="compositionally biased region" description="Polar residues" evidence="4">
    <location>
        <begin position="381"/>
        <end position="399"/>
    </location>
</feature>
<evidence type="ECO:0000256" key="1">
    <source>
        <dbReference type="ARBA" id="ARBA00022574"/>
    </source>
</evidence>
<reference evidence="5" key="1">
    <citation type="submission" date="2021-01" db="EMBL/GenBank/DDBJ databases">
        <authorList>
            <person name="Corre E."/>
            <person name="Pelletier E."/>
            <person name="Niang G."/>
            <person name="Scheremetjew M."/>
            <person name="Finn R."/>
            <person name="Kale V."/>
            <person name="Holt S."/>
            <person name="Cochrane G."/>
            <person name="Meng A."/>
            <person name="Brown T."/>
            <person name="Cohen L."/>
        </authorList>
    </citation>
    <scope>NUCLEOTIDE SEQUENCE</scope>
    <source>
        <strain evidence="5">CCMP1381</strain>
    </source>
</reference>
<dbReference type="SMART" id="SM00320">
    <property type="entry name" value="WD40"/>
    <property type="match status" value="2"/>
</dbReference>
<dbReference type="InterPro" id="IPR036322">
    <property type="entry name" value="WD40_repeat_dom_sf"/>
</dbReference>
<evidence type="ECO:0008006" key="6">
    <source>
        <dbReference type="Google" id="ProtNLM"/>
    </source>
</evidence>
<dbReference type="InterPro" id="IPR048720">
    <property type="entry name" value="PROPPIN"/>
</dbReference>
<proteinExistence type="inferred from homology"/>
<feature type="region of interest" description="Disordered" evidence="4">
    <location>
        <begin position="380"/>
        <end position="422"/>
    </location>
</feature>
<name>A0A7S2CSM6_9STRA</name>
<keyword evidence="1" id="KW-0853">WD repeat</keyword>
<evidence type="ECO:0000256" key="4">
    <source>
        <dbReference type="SAM" id="MobiDB-lite"/>
    </source>
</evidence>
<dbReference type="InterPro" id="IPR001680">
    <property type="entry name" value="WD40_rpt"/>
</dbReference>
<dbReference type="GO" id="GO:0005737">
    <property type="term" value="C:cytoplasm"/>
    <property type="evidence" value="ECO:0007669"/>
    <property type="project" value="UniProtKB-ARBA"/>
</dbReference>
<feature type="region of interest" description="Disordered" evidence="4">
    <location>
        <begin position="268"/>
        <end position="292"/>
    </location>
</feature>
<keyword evidence="2" id="KW-0677">Repeat</keyword>
<evidence type="ECO:0000256" key="3">
    <source>
        <dbReference type="ARBA" id="ARBA00025740"/>
    </source>
</evidence>
<evidence type="ECO:0000313" key="5">
    <source>
        <dbReference type="EMBL" id="CAD9434454.1"/>
    </source>
</evidence>
<accession>A0A7S2CSM6</accession>
<gene>
    <name evidence="5" type="ORF">DSPE1174_LOCUS16889</name>
</gene>
<dbReference type="PANTHER" id="PTHR11227">
    <property type="entry name" value="WD-REPEAT PROTEIN INTERACTING WITH PHOSPHOINOSIDES WIPI -RELATED"/>
    <property type="match status" value="1"/>
</dbReference>
<sequence length="422" mass="46865">MSISTTDAISNELLYVGFNQDSGCFACGMDNGFRIYNCEPFKETFRRAFNQKGGIGIVEMLFRTNLLALVGGGRNPKFPNNIVKIWDDHQNRAIGELMFRSEVKAVKLRRDRVVVVLLHKIYVYRFTDLKLLDQIPTLKNPRGLIALCPDSAHVVLACPGVTKGHVRVQLYDIEKSHLIPAHESELAQIALNLKGTLLATASDKGTLIRVFDTSTGTIQQELRRGMDRAVIYCLTFNNTSEFLACSSDKGTAHIFSLEALLSKQNSERQKALKHGSSPPDLDDNNAAETASQNTKSNFAILRRVIPGIPKYVESEWSFAQIRGLESRSICAFGQEPNTLIVVSANGSYLMSSFAQPGECERIHMARFMRSMDEEQLVDDITINNDPHRNNGSRSQSRENSAPPPKDNKASIPPEANTPPQAP</sequence>
<comment type="similarity">
    <text evidence="3">Belongs to the WD repeat PROPPIN family.</text>
</comment>
<dbReference type="SUPFAM" id="SSF50978">
    <property type="entry name" value="WD40 repeat-like"/>
    <property type="match status" value="1"/>
</dbReference>
<protein>
    <recommendedName>
        <fullName evidence="6">WD repeat domain phosphoinositide-interacting protein 3</fullName>
    </recommendedName>
</protein>
<evidence type="ECO:0000256" key="2">
    <source>
        <dbReference type="ARBA" id="ARBA00022737"/>
    </source>
</evidence>
<dbReference type="Gene3D" id="2.130.10.10">
    <property type="entry name" value="YVTN repeat-like/Quinoprotein amine dehydrogenase"/>
    <property type="match status" value="1"/>
</dbReference>
<dbReference type="Pfam" id="PF21032">
    <property type="entry name" value="PROPPIN"/>
    <property type="match status" value="1"/>
</dbReference>
<dbReference type="InterPro" id="IPR015943">
    <property type="entry name" value="WD40/YVTN_repeat-like_dom_sf"/>
</dbReference>